<dbReference type="EMBL" id="FOJG01000001">
    <property type="protein sequence ID" value="SEW37009.1"/>
    <property type="molecule type" value="Genomic_DNA"/>
</dbReference>
<sequence length="195" mass="22703">MPVTHTHRDPYLIVAAAEEGRRTWLQRNFLRQVNINPIVRYAEARSDINGEVAVERHPLFKWLPYIFLLLTVTGSGILIFNFYHHYLFSELMAIPTGLLFIIAIAYSINMIRDKGITMIINKTGIDIDDSYFSWQEIQAAFIVERPRGNKRGYITYLVFVMQDNSLEYFDLTGFPLWSNNFKILCTAIHKFHPAV</sequence>
<evidence type="ECO:0000256" key="1">
    <source>
        <dbReference type="SAM" id="Phobius"/>
    </source>
</evidence>
<name>A0A1I0R896_9BACT</name>
<proteinExistence type="predicted"/>
<gene>
    <name evidence="2" type="ORF">SAMN04488122_2460</name>
</gene>
<protein>
    <submittedName>
        <fullName evidence="2">Uncharacterized protein</fullName>
    </submittedName>
</protein>
<keyword evidence="1" id="KW-1133">Transmembrane helix</keyword>
<dbReference type="RefSeq" id="WP_089895036.1">
    <property type="nucleotide sequence ID" value="NZ_FOJG01000001.1"/>
</dbReference>
<feature type="transmembrane region" description="Helical" evidence="1">
    <location>
        <begin position="86"/>
        <end position="108"/>
    </location>
</feature>
<accession>A0A1I0R896</accession>
<evidence type="ECO:0000313" key="2">
    <source>
        <dbReference type="EMBL" id="SEW37009.1"/>
    </source>
</evidence>
<keyword evidence="1" id="KW-0472">Membrane</keyword>
<keyword evidence="1" id="KW-0812">Transmembrane</keyword>
<keyword evidence="3" id="KW-1185">Reference proteome</keyword>
<reference evidence="3" key="1">
    <citation type="submission" date="2016-10" db="EMBL/GenBank/DDBJ databases">
        <authorList>
            <person name="Varghese N."/>
            <person name="Submissions S."/>
        </authorList>
    </citation>
    <scope>NUCLEOTIDE SEQUENCE [LARGE SCALE GENOMIC DNA]</scope>
    <source>
        <strain evidence="3">DSM 3695</strain>
    </source>
</reference>
<organism evidence="2 3">
    <name type="scientific">Chitinophaga arvensicola</name>
    <dbReference type="NCBI Taxonomy" id="29529"/>
    <lineage>
        <taxon>Bacteria</taxon>
        <taxon>Pseudomonadati</taxon>
        <taxon>Bacteroidota</taxon>
        <taxon>Chitinophagia</taxon>
        <taxon>Chitinophagales</taxon>
        <taxon>Chitinophagaceae</taxon>
        <taxon>Chitinophaga</taxon>
    </lineage>
</organism>
<dbReference type="STRING" id="29529.SAMN04488122_2460"/>
<dbReference type="Proteomes" id="UP000199310">
    <property type="component" value="Unassembled WGS sequence"/>
</dbReference>
<evidence type="ECO:0000313" key="3">
    <source>
        <dbReference type="Proteomes" id="UP000199310"/>
    </source>
</evidence>
<dbReference type="AlphaFoldDB" id="A0A1I0R896"/>
<feature type="transmembrane region" description="Helical" evidence="1">
    <location>
        <begin position="62"/>
        <end position="80"/>
    </location>
</feature>